<dbReference type="OrthoDB" id="5240615at2"/>
<dbReference type="Pfam" id="PF08530">
    <property type="entry name" value="PepX_C"/>
    <property type="match status" value="1"/>
</dbReference>
<dbReference type="EMBL" id="QJKF01000002">
    <property type="protein sequence ID" value="PXX69248.1"/>
    <property type="molecule type" value="Genomic_DNA"/>
</dbReference>
<evidence type="ECO:0000313" key="4">
    <source>
        <dbReference type="EMBL" id="PXX69248.1"/>
    </source>
</evidence>
<dbReference type="InterPro" id="IPR008979">
    <property type="entry name" value="Galactose-bd-like_sf"/>
</dbReference>
<dbReference type="InterPro" id="IPR005674">
    <property type="entry name" value="CocE/Ser_esterase"/>
</dbReference>
<evidence type="ECO:0000256" key="2">
    <source>
        <dbReference type="SAM" id="MobiDB-lite"/>
    </source>
</evidence>
<dbReference type="InterPro" id="IPR000383">
    <property type="entry name" value="Xaa-Pro-like_dom"/>
</dbReference>
<protein>
    <recommendedName>
        <fullName evidence="3">Xaa-Pro dipeptidyl-peptidase C-terminal domain-containing protein</fullName>
    </recommendedName>
</protein>
<dbReference type="SMART" id="SM00939">
    <property type="entry name" value="PepX_C"/>
    <property type="match status" value="1"/>
</dbReference>
<comment type="caution">
    <text evidence="4">The sequence shown here is derived from an EMBL/GenBank/DDBJ whole genome shotgun (WGS) entry which is preliminary data.</text>
</comment>
<feature type="domain" description="Xaa-Pro dipeptidyl-peptidase C-terminal" evidence="3">
    <location>
        <begin position="367"/>
        <end position="632"/>
    </location>
</feature>
<reference evidence="4 5" key="1">
    <citation type="submission" date="2018-05" db="EMBL/GenBank/DDBJ databases">
        <title>Genomic Encyclopedia of Type Strains, Phase IV (KMG-IV): sequencing the most valuable type-strain genomes for metagenomic binning, comparative biology and taxonomic classification.</title>
        <authorList>
            <person name="Goeker M."/>
        </authorList>
    </citation>
    <scope>NUCLEOTIDE SEQUENCE [LARGE SCALE GENOMIC DNA]</scope>
    <source>
        <strain evidence="4 5">DSM 44704</strain>
    </source>
</reference>
<dbReference type="SUPFAM" id="SSF53474">
    <property type="entry name" value="alpha/beta-Hydrolases"/>
    <property type="match status" value="1"/>
</dbReference>
<dbReference type="NCBIfam" id="TIGR00976">
    <property type="entry name" value="CocE_NonD"/>
    <property type="match status" value="1"/>
</dbReference>
<evidence type="ECO:0000259" key="3">
    <source>
        <dbReference type="SMART" id="SM00939"/>
    </source>
</evidence>
<dbReference type="InterPro" id="IPR029058">
    <property type="entry name" value="AB_hydrolase_fold"/>
</dbReference>
<dbReference type="AlphaFoldDB" id="A0A318K7C6"/>
<dbReference type="RefSeq" id="WP_146251056.1">
    <property type="nucleotide sequence ID" value="NZ_QJKF01000002.1"/>
</dbReference>
<dbReference type="Gene3D" id="2.60.120.260">
    <property type="entry name" value="Galactose-binding domain-like"/>
    <property type="match status" value="1"/>
</dbReference>
<dbReference type="Proteomes" id="UP000247569">
    <property type="component" value="Unassembled WGS sequence"/>
</dbReference>
<dbReference type="SUPFAM" id="SSF49785">
    <property type="entry name" value="Galactose-binding domain-like"/>
    <property type="match status" value="1"/>
</dbReference>
<name>A0A318K7C6_9NOCA</name>
<dbReference type="InterPro" id="IPR013736">
    <property type="entry name" value="Xaa-Pro_dipept_C"/>
</dbReference>
<organism evidence="4 5">
    <name type="scientific">Nocardia tenerifensis</name>
    <dbReference type="NCBI Taxonomy" id="228006"/>
    <lineage>
        <taxon>Bacteria</taxon>
        <taxon>Bacillati</taxon>
        <taxon>Actinomycetota</taxon>
        <taxon>Actinomycetes</taxon>
        <taxon>Mycobacteriales</taxon>
        <taxon>Nocardiaceae</taxon>
        <taxon>Nocardia</taxon>
    </lineage>
</organism>
<sequence length="640" mass="70270">MADDTDDVREHGDGVGTLPPGTRFDIGDERYSHIHRYRDIPIRMSDGTVLYADIGRPGDGAGPVGEPLPVVVTFTAYNKRLIQLAGSRGVRAVSRAARWMSRRPVDTADVLGVSVFLQTLAHGAPDAISPNETLIRRGYVYVLVDSRGTGSSLGGWNFIGTQERRDYLEVFGWLRDQSWCRGEFALAGISYHAMAALAAAGLRPEGLKAVFAIEGAESADREIAFTGGLLSPFVIAWSAAVNAVKFIPPVHTLLRDSTLISYVRDRLAAPLPWFDRTISMYLSRDDPDLYRNEKWEERRPRLESIEVPTFLVGGWRDIFNRSPLRIYEQIDVPPGRKQVLVDNSFHFTPGFGFGTNGNPPALDELQCAWLNRWVNNESNGIDGYGPIVLHQLNGPWVARTEFPHPAAQPVRLYLSADNSGSAGHAGYDGTLALSSPPADQSIALPHSGVQLSSDNTAIATGGLSTLFGRYNADERRAEKSAATFTTIPFATDTVLSGPMNVHLFVETTGHEAVWVVTLSRVARDGTSIAMARGTLRSALRELDEANSRYADGELIEPQHPLTAESLQEVRPGEIHRIDIGLNATEAVIDTGDRLRLSIQCASFPRHALPLGMRRSLGTQTIQIHPRRPCYLTLCEYPKQS</sequence>
<gene>
    <name evidence="4" type="ORF">DFR70_102937</name>
</gene>
<keyword evidence="5" id="KW-1185">Reference proteome</keyword>
<proteinExistence type="predicted"/>
<dbReference type="Gene3D" id="3.40.50.1820">
    <property type="entry name" value="alpha/beta hydrolase"/>
    <property type="match status" value="1"/>
</dbReference>
<feature type="region of interest" description="Disordered" evidence="2">
    <location>
        <begin position="1"/>
        <end position="24"/>
    </location>
</feature>
<evidence type="ECO:0000256" key="1">
    <source>
        <dbReference type="ARBA" id="ARBA00022801"/>
    </source>
</evidence>
<accession>A0A318K7C6</accession>
<dbReference type="Pfam" id="PF02129">
    <property type="entry name" value="Peptidase_S15"/>
    <property type="match status" value="1"/>
</dbReference>
<dbReference type="GO" id="GO:0008239">
    <property type="term" value="F:dipeptidyl-peptidase activity"/>
    <property type="evidence" value="ECO:0007669"/>
    <property type="project" value="InterPro"/>
</dbReference>
<evidence type="ECO:0000313" key="5">
    <source>
        <dbReference type="Proteomes" id="UP000247569"/>
    </source>
</evidence>
<keyword evidence="1" id="KW-0378">Hydrolase</keyword>